<keyword evidence="2" id="KW-1185">Reference proteome</keyword>
<dbReference type="AlphaFoldDB" id="A0AA88AGF9"/>
<protein>
    <submittedName>
        <fullName evidence="1">Uncharacterized protein</fullName>
    </submittedName>
</protein>
<gene>
    <name evidence="1" type="ORF">TIFTF001_023564</name>
</gene>
<reference evidence="1" key="1">
    <citation type="submission" date="2023-07" db="EMBL/GenBank/DDBJ databases">
        <title>draft genome sequence of fig (Ficus carica).</title>
        <authorList>
            <person name="Takahashi T."/>
            <person name="Nishimura K."/>
        </authorList>
    </citation>
    <scope>NUCLEOTIDE SEQUENCE</scope>
</reference>
<evidence type="ECO:0000313" key="2">
    <source>
        <dbReference type="Proteomes" id="UP001187192"/>
    </source>
</evidence>
<evidence type="ECO:0000313" key="1">
    <source>
        <dbReference type="EMBL" id="GMN54438.1"/>
    </source>
</evidence>
<accession>A0AA88AGF9</accession>
<name>A0AA88AGF9_FICCA</name>
<comment type="caution">
    <text evidence="1">The sequence shown here is derived from an EMBL/GenBank/DDBJ whole genome shotgun (WGS) entry which is preliminary data.</text>
</comment>
<dbReference type="Proteomes" id="UP001187192">
    <property type="component" value="Unassembled WGS sequence"/>
</dbReference>
<dbReference type="EMBL" id="BTGU01000051">
    <property type="protein sequence ID" value="GMN54438.1"/>
    <property type="molecule type" value="Genomic_DNA"/>
</dbReference>
<organism evidence="1 2">
    <name type="scientific">Ficus carica</name>
    <name type="common">Common fig</name>
    <dbReference type="NCBI Taxonomy" id="3494"/>
    <lineage>
        <taxon>Eukaryota</taxon>
        <taxon>Viridiplantae</taxon>
        <taxon>Streptophyta</taxon>
        <taxon>Embryophyta</taxon>
        <taxon>Tracheophyta</taxon>
        <taxon>Spermatophyta</taxon>
        <taxon>Magnoliopsida</taxon>
        <taxon>eudicotyledons</taxon>
        <taxon>Gunneridae</taxon>
        <taxon>Pentapetalae</taxon>
        <taxon>rosids</taxon>
        <taxon>fabids</taxon>
        <taxon>Rosales</taxon>
        <taxon>Moraceae</taxon>
        <taxon>Ficeae</taxon>
        <taxon>Ficus</taxon>
    </lineage>
</organism>
<sequence>MPNAELLVAIGQWLARKAGELVIREAGEQIGDCRKEHEVGEQWTRHG</sequence>
<proteinExistence type="predicted"/>